<dbReference type="Gene3D" id="3.10.180.10">
    <property type="entry name" value="2,3-Dihydroxybiphenyl 1,2-Dioxygenase, domain 1"/>
    <property type="match status" value="1"/>
</dbReference>
<evidence type="ECO:0000313" key="2">
    <source>
        <dbReference type="EMBL" id="TQM24356.1"/>
    </source>
</evidence>
<comment type="caution">
    <text evidence="2">The sequence shown here is derived from an EMBL/GenBank/DDBJ whole genome shotgun (WGS) entry which is preliminary data.</text>
</comment>
<name>A0A543ES07_9MICO</name>
<proteinExistence type="predicted"/>
<keyword evidence="2" id="KW-0223">Dioxygenase</keyword>
<dbReference type="OrthoDB" id="9799428at2"/>
<evidence type="ECO:0000313" key="3">
    <source>
        <dbReference type="Proteomes" id="UP000320235"/>
    </source>
</evidence>
<organism evidence="2 3">
    <name type="scientific">Microbacterium kyungheense</name>
    <dbReference type="NCBI Taxonomy" id="1263636"/>
    <lineage>
        <taxon>Bacteria</taxon>
        <taxon>Bacillati</taxon>
        <taxon>Actinomycetota</taxon>
        <taxon>Actinomycetes</taxon>
        <taxon>Micrococcales</taxon>
        <taxon>Microbacteriaceae</taxon>
        <taxon>Microbacterium</taxon>
    </lineage>
</organism>
<dbReference type="Pfam" id="PF00903">
    <property type="entry name" value="Glyoxalase"/>
    <property type="match status" value="1"/>
</dbReference>
<reference evidence="2 3" key="1">
    <citation type="submission" date="2019-06" db="EMBL/GenBank/DDBJ databases">
        <title>Sequencing the genomes of 1000 actinobacteria strains.</title>
        <authorList>
            <person name="Klenk H.-P."/>
        </authorList>
    </citation>
    <scope>NUCLEOTIDE SEQUENCE [LARGE SCALE GENOMIC DNA]</scope>
    <source>
        <strain evidence="2 3">DSM 105492</strain>
    </source>
</reference>
<protein>
    <submittedName>
        <fullName evidence="2">Catechol 2,3-dioxygenase-like lactoylglutathione lyase family enzyme</fullName>
    </submittedName>
</protein>
<dbReference type="RefSeq" id="WP_141895406.1">
    <property type="nucleotide sequence ID" value="NZ_BAABLH010000016.1"/>
</dbReference>
<dbReference type="PROSITE" id="PS51819">
    <property type="entry name" value="VOC"/>
    <property type="match status" value="1"/>
</dbReference>
<dbReference type="InterPro" id="IPR037523">
    <property type="entry name" value="VOC_core"/>
</dbReference>
<dbReference type="AlphaFoldDB" id="A0A543ES07"/>
<dbReference type="InterPro" id="IPR029068">
    <property type="entry name" value="Glyas_Bleomycin-R_OHBP_Dase"/>
</dbReference>
<evidence type="ECO:0000259" key="1">
    <source>
        <dbReference type="PROSITE" id="PS51819"/>
    </source>
</evidence>
<keyword evidence="2" id="KW-0456">Lyase</keyword>
<dbReference type="CDD" id="cd06587">
    <property type="entry name" value="VOC"/>
    <property type="match status" value="1"/>
</dbReference>
<dbReference type="InterPro" id="IPR004360">
    <property type="entry name" value="Glyas_Fos-R_dOase_dom"/>
</dbReference>
<keyword evidence="2" id="KW-0560">Oxidoreductase</keyword>
<dbReference type="GO" id="GO:0051213">
    <property type="term" value="F:dioxygenase activity"/>
    <property type="evidence" value="ECO:0007669"/>
    <property type="project" value="UniProtKB-KW"/>
</dbReference>
<dbReference type="GO" id="GO:0016829">
    <property type="term" value="F:lyase activity"/>
    <property type="evidence" value="ECO:0007669"/>
    <property type="project" value="UniProtKB-KW"/>
</dbReference>
<dbReference type="SUPFAM" id="SSF54593">
    <property type="entry name" value="Glyoxalase/Bleomycin resistance protein/Dihydroxybiphenyl dioxygenase"/>
    <property type="match status" value="1"/>
</dbReference>
<gene>
    <name evidence="2" type="ORF">FB391_2869</name>
</gene>
<keyword evidence="3" id="KW-1185">Reference proteome</keyword>
<feature type="domain" description="VOC" evidence="1">
    <location>
        <begin position="5"/>
        <end position="119"/>
    </location>
</feature>
<accession>A0A543ES07</accession>
<dbReference type="Proteomes" id="UP000320235">
    <property type="component" value="Unassembled WGS sequence"/>
</dbReference>
<sequence length="119" mass="12471">MTSASAAITTAFIPVRDPLAAARWYTDAFGLDVTEATEFSSVLAGSQGQVTLMGPASGIRVEPGLGWATCNFRVDDVTSARERFTGLGAAPSEVLGDPARCLFFTAVDPDGNTLLITDR</sequence>
<dbReference type="EMBL" id="VFPE01000004">
    <property type="protein sequence ID" value="TQM24356.1"/>
    <property type="molecule type" value="Genomic_DNA"/>
</dbReference>